<organism evidence="9 10">
    <name type="scientific">Acidilutibacter cellobiosedens</name>
    <dbReference type="NCBI Taxonomy" id="2507161"/>
    <lineage>
        <taxon>Bacteria</taxon>
        <taxon>Bacillati</taxon>
        <taxon>Bacillota</taxon>
        <taxon>Tissierellia</taxon>
        <taxon>Tissierellales</taxon>
        <taxon>Acidilutibacteraceae</taxon>
        <taxon>Acidilutibacter</taxon>
    </lineage>
</organism>
<dbReference type="PANTHER" id="PTHR43744">
    <property type="entry name" value="ABC TRANSPORTER PERMEASE PROTEIN MG189-RELATED-RELATED"/>
    <property type="match status" value="1"/>
</dbReference>
<evidence type="ECO:0000256" key="4">
    <source>
        <dbReference type="ARBA" id="ARBA00022692"/>
    </source>
</evidence>
<dbReference type="OrthoDB" id="9787837at2"/>
<keyword evidence="2 7" id="KW-0813">Transport</keyword>
<evidence type="ECO:0000313" key="10">
    <source>
        <dbReference type="Proteomes" id="UP000287969"/>
    </source>
</evidence>
<keyword evidence="3" id="KW-1003">Cell membrane</keyword>
<sequence>MKIERKEIKWHVLMWIVVIFLLIPIVFAISNSFKTISDAMNNVFNLIPEEFTLKNYKYVFKRLPFFQIVMNTFTVAFTVTLFKLLTSILTAYSLVFFNLKYKNFIYYLLLSTMFIPFTVTMIPNYMTISAMGFRDNIIGVILPQMADALGIFLIRQAMRTIPKSLIEYAHLEDIGNMRTIKDIVIPLTKPAITSTGIIFFINSWNEYVWPVLILKSKENYTLSLALQMFISSEGGTEFTIAMAVSVLTMIIPLILYIVFQKYIIDTFSFSGIK</sequence>
<keyword evidence="4 7" id="KW-0812">Transmembrane</keyword>
<dbReference type="Pfam" id="PF00528">
    <property type="entry name" value="BPD_transp_1"/>
    <property type="match status" value="1"/>
</dbReference>
<dbReference type="Proteomes" id="UP000287969">
    <property type="component" value="Chromosome"/>
</dbReference>
<feature type="domain" description="ABC transmembrane type-1" evidence="8">
    <location>
        <begin position="69"/>
        <end position="259"/>
    </location>
</feature>
<dbReference type="EMBL" id="CP035282">
    <property type="protein sequence ID" value="QAT63251.1"/>
    <property type="molecule type" value="Genomic_DNA"/>
</dbReference>
<dbReference type="AlphaFoldDB" id="A0A410QGZ9"/>
<dbReference type="CDD" id="cd06261">
    <property type="entry name" value="TM_PBP2"/>
    <property type="match status" value="1"/>
</dbReference>
<evidence type="ECO:0000313" key="9">
    <source>
        <dbReference type="EMBL" id="QAT63251.1"/>
    </source>
</evidence>
<keyword evidence="10" id="KW-1185">Reference proteome</keyword>
<dbReference type="Gene3D" id="1.10.3720.10">
    <property type="entry name" value="MetI-like"/>
    <property type="match status" value="1"/>
</dbReference>
<evidence type="ECO:0000256" key="2">
    <source>
        <dbReference type="ARBA" id="ARBA00022448"/>
    </source>
</evidence>
<reference evidence="10" key="1">
    <citation type="submission" date="2019-01" db="EMBL/GenBank/DDBJ databases">
        <title>Draft genomes of a novel of Sporanaerobacter strains.</title>
        <authorList>
            <person name="Ma S."/>
        </authorList>
    </citation>
    <scope>NUCLEOTIDE SEQUENCE [LARGE SCALE GENOMIC DNA]</scope>
    <source>
        <strain evidence="10">NJN-17</strain>
    </source>
</reference>
<evidence type="ECO:0000256" key="3">
    <source>
        <dbReference type="ARBA" id="ARBA00022475"/>
    </source>
</evidence>
<name>A0A410QGZ9_9FIRM</name>
<dbReference type="GO" id="GO:0055085">
    <property type="term" value="P:transmembrane transport"/>
    <property type="evidence" value="ECO:0007669"/>
    <property type="project" value="InterPro"/>
</dbReference>
<feature type="transmembrane region" description="Helical" evidence="7">
    <location>
        <begin position="73"/>
        <end position="97"/>
    </location>
</feature>
<comment type="subcellular location">
    <subcellularLocation>
        <location evidence="1 7">Cell membrane</location>
        <topology evidence="1 7">Multi-pass membrane protein</topology>
    </subcellularLocation>
</comment>
<dbReference type="RefSeq" id="WP_128753394.1">
    <property type="nucleotide sequence ID" value="NZ_CP035282.1"/>
</dbReference>
<proteinExistence type="inferred from homology"/>
<feature type="transmembrane region" description="Helical" evidence="7">
    <location>
        <begin position="104"/>
        <end position="125"/>
    </location>
</feature>
<feature type="transmembrane region" description="Helical" evidence="7">
    <location>
        <begin position="238"/>
        <end position="259"/>
    </location>
</feature>
<dbReference type="PROSITE" id="PS50928">
    <property type="entry name" value="ABC_TM1"/>
    <property type="match status" value="1"/>
</dbReference>
<evidence type="ECO:0000259" key="8">
    <source>
        <dbReference type="PROSITE" id="PS50928"/>
    </source>
</evidence>
<dbReference type="InterPro" id="IPR000515">
    <property type="entry name" value="MetI-like"/>
</dbReference>
<evidence type="ECO:0000256" key="1">
    <source>
        <dbReference type="ARBA" id="ARBA00004651"/>
    </source>
</evidence>
<dbReference type="PANTHER" id="PTHR43744:SF8">
    <property type="entry name" value="SN-GLYCEROL-3-PHOSPHATE TRANSPORT SYSTEM PERMEASE PROTEIN UGPE"/>
    <property type="match status" value="1"/>
</dbReference>
<dbReference type="KEGG" id="spoa:EQM13_17625"/>
<evidence type="ECO:0000256" key="5">
    <source>
        <dbReference type="ARBA" id="ARBA00022989"/>
    </source>
</evidence>
<accession>A0A410QGZ9</accession>
<protein>
    <submittedName>
        <fullName evidence="9">Carbohydrate ABC transporter permease</fullName>
    </submittedName>
</protein>
<feature type="transmembrane region" description="Helical" evidence="7">
    <location>
        <begin position="137"/>
        <end position="154"/>
    </location>
</feature>
<keyword evidence="5 7" id="KW-1133">Transmembrane helix</keyword>
<dbReference type="InterPro" id="IPR035906">
    <property type="entry name" value="MetI-like_sf"/>
</dbReference>
<dbReference type="GO" id="GO:0005886">
    <property type="term" value="C:plasma membrane"/>
    <property type="evidence" value="ECO:0007669"/>
    <property type="project" value="UniProtKB-SubCell"/>
</dbReference>
<comment type="similarity">
    <text evidence="7">Belongs to the binding-protein-dependent transport system permease family.</text>
</comment>
<evidence type="ECO:0000256" key="6">
    <source>
        <dbReference type="ARBA" id="ARBA00023136"/>
    </source>
</evidence>
<keyword evidence="6 7" id="KW-0472">Membrane</keyword>
<feature type="transmembrane region" description="Helical" evidence="7">
    <location>
        <begin position="12"/>
        <end position="33"/>
    </location>
</feature>
<dbReference type="SUPFAM" id="SSF161098">
    <property type="entry name" value="MetI-like"/>
    <property type="match status" value="1"/>
</dbReference>
<feature type="transmembrane region" description="Helical" evidence="7">
    <location>
        <begin position="183"/>
        <end position="204"/>
    </location>
</feature>
<gene>
    <name evidence="9" type="ORF">EQM13_17625</name>
</gene>
<evidence type="ECO:0000256" key="7">
    <source>
        <dbReference type="RuleBase" id="RU363032"/>
    </source>
</evidence>